<proteinExistence type="predicted"/>
<dbReference type="OrthoDB" id="9813146at2"/>
<dbReference type="AlphaFoldDB" id="A0A1B7KSD8"/>
<name>A0A1B7KSD8_PARTM</name>
<organism evidence="1 2">
    <name type="scientific">Parageobacillus thermoglucosidasius</name>
    <name type="common">Geobacillus thermoglucosidasius</name>
    <dbReference type="NCBI Taxonomy" id="1426"/>
    <lineage>
        <taxon>Bacteria</taxon>
        <taxon>Bacillati</taxon>
        <taxon>Bacillota</taxon>
        <taxon>Bacilli</taxon>
        <taxon>Bacillales</taxon>
        <taxon>Anoxybacillaceae</taxon>
        <taxon>Parageobacillus</taxon>
    </lineage>
</organism>
<dbReference type="EMBL" id="LXMA01000023">
    <property type="protein sequence ID" value="OAT73001.1"/>
    <property type="molecule type" value="Genomic_DNA"/>
</dbReference>
<evidence type="ECO:0000313" key="2">
    <source>
        <dbReference type="Proteomes" id="UP000078290"/>
    </source>
</evidence>
<dbReference type="Proteomes" id="UP000078290">
    <property type="component" value="Unassembled WGS sequence"/>
</dbReference>
<comment type="caution">
    <text evidence="1">The sequence shown here is derived from an EMBL/GenBank/DDBJ whole genome shotgun (WGS) entry which is preliminary data.</text>
</comment>
<reference evidence="2" key="1">
    <citation type="submission" date="2016-05" db="EMBL/GenBank/DDBJ databases">
        <authorList>
            <person name="Wang W."/>
            <person name="Zhu L."/>
        </authorList>
    </citation>
    <scope>NUCLEOTIDE SEQUENCE [LARGE SCALE GENOMIC DNA]</scope>
    <source>
        <strain evidence="2">W-2</strain>
    </source>
</reference>
<protein>
    <recommendedName>
        <fullName evidence="3">Colicin D C-terminal domain-containing protein</fullName>
    </recommendedName>
</protein>
<evidence type="ECO:0008006" key="3">
    <source>
        <dbReference type="Google" id="ProtNLM"/>
    </source>
</evidence>
<sequence>MDEYLEGARKLINSKPGGNILTKTRSNGDILFYNQSTNEFAVVTKDGVIRTYFKPKEGIKYFKRQ</sequence>
<accession>A0A1B7KSD8</accession>
<evidence type="ECO:0000313" key="1">
    <source>
        <dbReference type="EMBL" id="OAT73001.1"/>
    </source>
</evidence>
<gene>
    <name evidence="1" type="ORF">A7K69_08375</name>
</gene>